<dbReference type="Pfam" id="PF04014">
    <property type="entry name" value="MazE_antitoxin"/>
    <property type="match status" value="1"/>
</dbReference>
<protein>
    <submittedName>
        <fullName evidence="3">AbrB family looped-hinge helix DNA binding protein</fullName>
    </submittedName>
</protein>
<evidence type="ECO:0000259" key="2">
    <source>
        <dbReference type="PROSITE" id="PS51740"/>
    </source>
</evidence>
<dbReference type="SMART" id="SM00966">
    <property type="entry name" value="SpoVT_AbrB"/>
    <property type="match status" value="1"/>
</dbReference>
<evidence type="ECO:0000313" key="4">
    <source>
        <dbReference type="Proteomes" id="UP000560131"/>
    </source>
</evidence>
<dbReference type="Gene3D" id="2.10.260.10">
    <property type="match status" value="1"/>
</dbReference>
<name>A0ABR6N8A0_9SPHN</name>
<dbReference type="EMBL" id="JACIJN010000010">
    <property type="protein sequence ID" value="MBB5727024.1"/>
    <property type="molecule type" value="Genomic_DNA"/>
</dbReference>
<feature type="domain" description="SpoVT-AbrB" evidence="2">
    <location>
        <begin position="2"/>
        <end position="47"/>
    </location>
</feature>
<dbReference type="SUPFAM" id="SSF89447">
    <property type="entry name" value="AbrB/MazE/MraZ-like"/>
    <property type="match status" value="1"/>
</dbReference>
<evidence type="ECO:0000256" key="1">
    <source>
        <dbReference type="PROSITE-ProRule" id="PRU01076"/>
    </source>
</evidence>
<keyword evidence="4" id="KW-1185">Reference proteome</keyword>
<evidence type="ECO:0000313" key="3">
    <source>
        <dbReference type="EMBL" id="MBB5727024.1"/>
    </source>
</evidence>
<comment type="caution">
    <text evidence="3">The sequence shown here is derived from an EMBL/GenBank/DDBJ whole genome shotgun (WGS) entry which is preliminary data.</text>
</comment>
<dbReference type="Proteomes" id="UP000560131">
    <property type="component" value="Unassembled WGS sequence"/>
</dbReference>
<dbReference type="InterPro" id="IPR037914">
    <property type="entry name" value="SpoVT-AbrB_sf"/>
</dbReference>
<sequence>MRARTTLSAKGQVVIPKDVRDALGLHAGQQLDVIRSGDAVLLRPTPAKSGQSADEVAARVRELAGSYRGPPVSIDDMNATIAGHWASSGRQ</sequence>
<gene>
    <name evidence="3" type="ORF">FHS97_002975</name>
</gene>
<dbReference type="NCBIfam" id="TIGR01439">
    <property type="entry name" value="lp_hng_hel_AbrB"/>
    <property type="match status" value="1"/>
</dbReference>
<dbReference type="InterPro" id="IPR007159">
    <property type="entry name" value="SpoVT-AbrB_dom"/>
</dbReference>
<dbReference type="RefSeq" id="WP_184039496.1">
    <property type="nucleotide sequence ID" value="NZ_BAABAR010000008.1"/>
</dbReference>
<organism evidence="3 4">
    <name type="scientific">Sphingomonas endophytica</name>
    <dbReference type="NCBI Taxonomy" id="869719"/>
    <lineage>
        <taxon>Bacteria</taxon>
        <taxon>Pseudomonadati</taxon>
        <taxon>Pseudomonadota</taxon>
        <taxon>Alphaproteobacteria</taxon>
        <taxon>Sphingomonadales</taxon>
        <taxon>Sphingomonadaceae</taxon>
        <taxon>Sphingomonas</taxon>
    </lineage>
</organism>
<dbReference type="PROSITE" id="PS51740">
    <property type="entry name" value="SPOVT_ABRB"/>
    <property type="match status" value="1"/>
</dbReference>
<reference evidence="3 4" key="1">
    <citation type="submission" date="2020-08" db="EMBL/GenBank/DDBJ databases">
        <title>Genomic Encyclopedia of Type Strains, Phase IV (KMG-IV): sequencing the most valuable type-strain genomes for metagenomic binning, comparative biology and taxonomic classification.</title>
        <authorList>
            <person name="Goeker M."/>
        </authorList>
    </citation>
    <scope>NUCLEOTIDE SEQUENCE [LARGE SCALE GENOMIC DNA]</scope>
    <source>
        <strain evidence="3 4">DSM 101535</strain>
    </source>
</reference>
<keyword evidence="1" id="KW-0238">DNA-binding</keyword>
<proteinExistence type="predicted"/>
<accession>A0ABR6N8A0</accession>